<dbReference type="PANTHER" id="PTHR10890:SF3">
    <property type="entry name" value="CYSTEINE--TRNA LIGASE, CYTOPLASMIC"/>
    <property type="match status" value="1"/>
</dbReference>
<dbReference type="EC" id="6.1.1.16" evidence="12"/>
<keyword evidence="7 12" id="KW-0547">Nucleotide-binding</keyword>
<sequence>MTLRVYNTLSQQKELFQTVRPGKVGMYLCGPTVYKSPHVGHMVGPVIFDAIKRYLQFKGYEVTWVVNITDVDDKLIDAAERLGTTVKDLADKHTAEYFECLAALGVNSIDHFPRATGHIVEIVELCQTLINKGFAYAADGNVWFDVTKDEDYGKLSHQTAEEQEAGGEGATAGKKSGRDFALWKAAKPGEISWDSPWGKGRPGWHIECSAMAMKILGPTFDMHGGGMDLKFPHHENEVAQSESATGQPFAKYWLHNGLTKFNTKKISGSDMFGSEEAAKALAAVSAKKLVGEHGALVLRYLLLSSHYRRPIDFTETAISDTKKAMATFTRLFERIDRLVPKPATPPATPAPGSHGHGASADDMDRVSANLLDGEHAAFAKAVLGLKMKFLEMMDDDFNTAGAIAALHEMAGEVNAFLEQNEAEKTKPADVLAAAAAGVQTLRNLGGVLGLFQEPAAGVAAKAADDGLTGKLMELFIQLRANARQTKNFALADDIRKGLTAIGVTLEDGADGTRWRKD</sequence>
<dbReference type="GO" id="GO:0005829">
    <property type="term" value="C:cytosol"/>
    <property type="evidence" value="ECO:0007669"/>
    <property type="project" value="TreeGrafter"/>
</dbReference>
<comment type="similarity">
    <text evidence="2 12">Belongs to the class-I aminoacyl-tRNA synthetase family.</text>
</comment>
<keyword evidence="6 12" id="KW-0479">Metal-binding</keyword>
<feature type="region of interest" description="Disordered" evidence="13">
    <location>
        <begin position="339"/>
        <end position="361"/>
    </location>
</feature>
<evidence type="ECO:0000256" key="9">
    <source>
        <dbReference type="ARBA" id="ARBA00022840"/>
    </source>
</evidence>
<dbReference type="AlphaFoldDB" id="A0A7M2WXT4"/>
<evidence type="ECO:0000256" key="11">
    <source>
        <dbReference type="ARBA" id="ARBA00023146"/>
    </source>
</evidence>
<keyword evidence="5 12" id="KW-0436">Ligase</keyword>
<name>A0A7M2WXT4_9BACT</name>
<dbReference type="HAMAP" id="MF_00041">
    <property type="entry name" value="Cys_tRNA_synth"/>
    <property type="match status" value="1"/>
</dbReference>
<protein>
    <recommendedName>
        <fullName evidence="12">Cysteine--tRNA ligase</fullName>
        <ecNumber evidence="12">6.1.1.16</ecNumber>
    </recommendedName>
    <alternativeName>
        <fullName evidence="12">Cysteinyl-tRNA synthetase</fullName>
        <shortName evidence="12">CysRS</shortName>
    </alternativeName>
</protein>
<dbReference type="SUPFAM" id="SSF52374">
    <property type="entry name" value="Nucleotidylyl transferase"/>
    <property type="match status" value="1"/>
</dbReference>
<dbReference type="EMBL" id="CP063458">
    <property type="protein sequence ID" value="QOV89611.1"/>
    <property type="molecule type" value="Genomic_DNA"/>
</dbReference>
<feature type="domain" description="Cysteinyl-tRNA synthetase class Ia DALR" evidence="14">
    <location>
        <begin position="388"/>
        <end position="459"/>
    </location>
</feature>
<feature type="binding site" evidence="12">
    <location>
        <position position="233"/>
    </location>
    <ligand>
        <name>Zn(2+)</name>
        <dbReference type="ChEBI" id="CHEBI:29105"/>
    </ligand>
</feature>
<dbReference type="InterPro" id="IPR015273">
    <property type="entry name" value="Cys-tRNA-synt_Ia_DALR"/>
</dbReference>
<organism evidence="15 16">
    <name type="scientific">Humisphaera borealis</name>
    <dbReference type="NCBI Taxonomy" id="2807512"/>
    <lineage>
        <taxon>Bacteria</taxon>
        <taxon>Pseudomonadati</taxon>
        <taxon>Planctomycetota</taxon>
        <taxon>Phycisphaerae</taxon>
        <taxon>Tepidisphaerales</taxon>
        <taxon>Tepidisphaeraceae</taxon>
        <taxon>Humisphaera</taxon>
    </lineage>
</organism>
<keyword evidence="11 12" id="KW-0030">Aminoacyl-tRNA synthetase</keyword>
<dbReference type="PRINTS" id="PR00983">
    <property type="entry name" value="TRNASYNTHCYS"/>
</dbReference>
<dbReference type="InterPro" id="IPR014729">
    <property type="entry name" value="Rossmann-like_a/b/a_fold"/>
</dbReference>
<feature type="binding site" evidence="12">
    <location>
        <position position="279"/>
    </location>
    <ligand>
        <name>ATP</name>
        <dbReference type="ChEBI" id="CHEBI:30616"/>
    </ligand>
</feature>
<comment type="subcellular location">
    <subcellularLocation>
        <location evidence="1 12">Cytoplasm</location>
    </subcellularLocation>
</comment>
<evidence type="ECO:0000313" key="16">
    <source>
        <dbReference type="Proteomes" id="UP000593765"/>
    </source>
</evidence>
<dbReference type="InterPro" id="IPR009080">
    <property type="entry name" value="tRNAsynth_Ia_anticodon-bd"/>
</dbReference>
<dbReference type="Gene3D" id="3.40.50.620">
    <property type="entry name" value="HUPs"/>
    <property type="match status" value="1"/>
</dbReference>
<evidence type="ECO:0000256" key="6">
    <source>
        <dbReference type="ARBA" id="ARBA00022723"/>
    </source>
</evidence>
<comment type="subunit">
    <text evidence="3 12">Monomer.</text>
</comment>
<evidence type="ECO:0000256" key="12">
    <source>
        <dbReference type="HAMAP-Rule" id="MF_00041"/>
    </source>
</evidence>
<dbReference type="NCBIfam" id="TIGR00435">
    <property type="entry name" value="cysS"/>
    <property type="match status" value="1"/>
</dbReference>
<comment type="caution">
    <text evidence="12">Lacks conserved residue(s) required for the propagation of feature annotation.</text>
</comment>
<feature type="binding site" evidence="12">
    <location>
        <position position="237"/>
    </location>
    <ligand>
        <name>Zn(2+)</name>
        <dbReference type="ChEBI" id="CHEBI:29105"/>
    </ligand>
</feature>
<evidence type="ECO:0000256" key="8">
    <source>
        <dbReference type="ARBA" id="ARBA00022833"/>
    </source>
</evidence>
<feature type="binding site" evidence="12">
    <location>
        <position position="208"/>
    </location>
    <ligand>
        <name>Zn(2+)</name>
        <dbReference type="ChEBI" id="CHEBI:29105"/>
    </ligand>
</feature>
<dbReference type="RefSeq" id="WP_206292660.1">
    <property type="nucleotide sequence ID" value="NZ_CP063458.1"/>
</dbReference>
<evidence type="ECO:0000256" key="13">
    <source>
        <dbReference type="SAM" id="MobiDB-lite"/>
    </source>
</evidence>
<reference evidence="15 16" key="1">
    <citation type="submission" date="2020-10" db="EMBL/GenBank/DDBJ databases">
        <title>Wide distribution of Phycisphaera-like planctomycetes from WD2101 soil group in peatlands and genome analysis of the first cultivated representative.</title>
        <authorList>
            <person name="Dedysh S.N."/>
            <person name="Beletsky A.V."/>
            <person name="Ivanova A."/>
            <person name="Kulichevskaya I.S."/>
            <person name="Suzina N.E."/>
            <person name="Philippov D.A."/>
            <person name="Rakitin A.L."/>
            <person name="Mardanov A.V."/>
            <person name="Ravin N.V."/>
        </authorList>
    </citation>
    <scope>NUCLEOTIDE SEQUENCE [LARGE SCALE GENOMIC DNA]</scope>
    <source>
        <strain evidence="15 16">M1803</strain>
    </source>
</reference>
<evidence type="ECO:0000256" key="4">
    <source>
        <dbReference type="ARBA" id="ARBA00022490"/>
    </source>
</evidence>
<feature type="binding site" evidence="12">
    <location>
        <position position="29"/>
    </location>
    <ligand>
        <name>Zn(2+)</name>
        <dbReference type="ChEBI" id="CHEBI:29105"/>
    </ligand>
</feature>
<dbReference type="CDD" id="cd00672">
    <property type="entry name" value="CysRS_core"/>
    <property type="match status" value="1"/>
</dbReference>
<dbReference type="GO" id="GO:0006423">
    <property type="term" value="P:cysteinyl-tRNA aminoacylation"/>
    <property type="evidence" value="ECO:0007669"/>
    <property type="project" value="UniProtKB-UniRule"/>
</dbReference>
<comment type="cofactor">
    <cofactor evidence="12">
        <name>Zn(2+)</name>
        <dbReference type="ChEBI" id="CHEBI:29105"/>
    </cofactor>
    <text evidence="12">Binds 1 zinc ion per subunit.</text>
</comment>
<evidence type="ECO:0000256" key="2">
    <source>
        <dbReference type="ARBA" id="ARBA00005594"/>
    </source>
</evidence>
<keyword evidence="9 12" id="KW-0067">ATP-binding</keyword>
<dbReference type="PANTHER" id="PTHR10890">
    <property type="entry name" value="CYSTEINYL-TRNA SYNTHETASE"/>
    <property type="match status" value="1"/>
</dbReference>
<evidence type="ECO:0000259" key="14">
    <source>
        <dbReference type="SMART" id="SM00840"/>
    </source>
</evidence>
<dbReference type="GO" id="GO:0005524">
    <property type="term" value="F:ATP binding"/>
    <property type="evidence" value="ECO:0007669"/>
    <property type="project" value="UniProtKB-UniRule"/>
</dbReference>
<feature type="region of interest" description="Disordered" evidence="13">
    <location>
        <begin position="156"/>
        <end position="175"/>
    </location>
</feature>
<dbReference type="Pfam" id="PF01406">
    <property type="entry name" value="tRNA-synt_1e"/>
    <property type="match status" value="1"/>
</dbReference>
<feature type="short sequence motif" description="'HIGH' region" evidence="12">
    <location>
        <begin position="31"/>
        <end position="41"/>
    </location>
</feature>
<evidence type="ECO:0000256" key="7">
    <source>
        <dbReference type="ARBA" id="ARBA00022741"/>
    </source>
</evidence>
<accession>A0A7M2WXT4</accession>
<keyword evidence="10 12" id="KW-0648">Protein biosynthesis</keyword>
<evidence type="ECO:0000256" key="1">
    <source>
        <dbReference type="ARBA" id="ARBA00004496"/>
    </source>
</evidence>
<dbReference type="Proteomes" id="UP000593765">
    <property type="component" value="Chromosome"/>
</dbReference>
<evidence type="ECO:0000256" key="5">
    <source>
        <dbReference type="ARBA" id="ARBA00022598"/>
    </source>
</evidence>
<dbReference type="SUPFAM" id="SSF47323">
    <property type="entry name" value="Anticodon-binding domain of a subclass of class I aminoacyl-tRNA synthetases"/>
    <property type="match status" value="1"/>
</dbReference>
<evidence type="ECO:0000256" key="10">
    <source>
        <dbReference type="ARBA" id="ARBA00022917"/>
    </source>
</evidence>
<dbReference type="KEGG" id="hbs:IPV69_26045"/>
<keyword evidence="4 12" id="KW-0963">Cytoplasm</keyword>
<comment type="catalytic activity">
    <reaction evidence="12">
        <text>tRNA(Cys) + L-cysteine + ATP = L-cysteinyl-tRNA(Cys) + AMP + diphosphate</text>
        <dbReference type="Rhea" id="RHEA:17773"/>
        <dbReference type="Rhea" id="RHEA-COMP:9661"/>
        <dbReference type="Rhea" id="RHEA-COMP:9679"/>
        <dbReference type="ChEBI" id="CHEBI:30616"/>
        <dbReference type="ChEBI" id="CHEBI:33019"/>
        <dbReference type="ChEBI" id="CHEBI:35235"/>
        <dbReference type="ChEBI" id="CHEBI:78442"/>
        <dbReference type="ChEBI" id="CHEBI:78517"/>
        <dbReference type="ChEBI" id="CHEBI:456215"/>
        <dbReference type="EC" id="6.1.1.16"/>
    </reaction>
</comment>
<evidence type="ECO:0000313" key="15">
    <source>
        <dbReference type="EMBL" id="QOV89611.1"/>
    </source>
</evidence>
<keyword evidence="8 12" id="KW-0862">Zinc</keyword>
<gene>
    <name evidence="12" type="primary">cysS</name>
    <name evidence="15" type="ORF">IPV69_26045</name>
</gene>
<dbReference type="Gene3D" id="1.20.120.1910">
    <property type="entry name" value="Cysteine-tRNA ligase, C-terminal anti-codon recognition domain"/>
    <property type="match status" value="1"/>
</dbReference>
<dbReference type="GO" id="GO:0008270">
    <property type="term" value="F:zinc ion binding"/>
    <property type="evidence" value="ECO:0007669"/>
    <property type="project" value="UniProtKB-UniRule"/>
</dbReference>
<evidence type="ECO:0000256" key="3">
    <source>
        <dbReference type="ARBA" id="ARBA00011245"/>
    </source>
</evidence>
<dbReference type="InterPro" id="IPR015803">
    <property type="entry name" value="Cys-tRNA-ligase"/>
</dbReference>
<dbReference type="Pfam" id="PF09190">
    <property type="entry name" value="DALR_2"/>
    <property type="match status" value="1"/>
</dbReference>
<proteinExistence type="inferred from homology"/>
<dbReference type="InterPro" id="IPR024909">
    <property type="entry name" value="Cys-tRNA/MSH_ligase"/>
</dbReference>
<dbReference type="SMART" id="SM00840">
    <property type="entry name" value="DALR_2"/>
    <property type="match status" value="1"/>
</dbReference>
<dbReference type="GO" id="GO:0004817">
    <property type="term" value="F:cysteine-tRNA ligase activity"/>
    <property type="evidence" value="ECO:0007669"/>
    <property type="project" value="UniProtKB-UniRule"/>
</dbReference>
<dbReference type="InterPro" id="IPR032678">
    <property type="entry name" value="tRNA-synt_1_cat_dom"/>
</dbReference>
<keyword evidence="16" id="KW-1185">Reference proteome</keyword>